<comment type="caution">
    <text evidence="1">The sequence shown here is derived from an EMBL/GenBank/DDBJ whole genome shotgun (WGS) entry which is preliminary data.</text>
</comment>
<evidence type="ECO:0000313" key="2">
    <source>
        <dbReference type="Proteomes" id="UP000034694"/>
    </source>
</evidence>
<accession>A0A0G1UNE9</accession>
<gene>
    <name evidence="1" type="ORF">UY28_C0044G0010</name>
</gene>
<dbReference type="EMBL" id="LCPK01000044">
    <property type="protein sequence ID" value="KKU95767.1"/>
    <property type="molecule type" value="Genomic_DNA"/>
</dbReference>
<reference evidence="1 2" key="1">
    <citation type="journal article" date="2015" name="Nature">
        <title>rRNA introns, odd ribosomes, and small enigmatic genomes across a large radiation of phyla.</title>
        <authorList>
            <person name="Brown C.T."/>
            <person name="Hug L.A."/>
            <person name="Thomas B.C."/>
            <person name="Sharon I."/>
            <person name="Castelle C.J."/>
            <person name="Singh A."/>
            <person name="Wilkins M.J."/>
            <person name="Williams K.H."/>
            <person name="Banfield J.F."/>
        </authorList>
    </citation>
    <scope>NUCLEOTIDE SEQUENCE [LARGE SCALE GENOMIC DNA]</scope>
</reference>
<evidence type="ECO:0000313" key="1">
    <source>
        <dbReference type="EMBL" id="KKU95767.1"/>
    </source>
</evidence>
<sequence length="64" mass="7792">MLEKFLGWKRNEPVDRSQIERMERELTAAFLQKKMTCQEYIEAWEREIPGIDLRRLASHITSRR</sequence>
<dbReference type="Proteomes" id="UP000034694">
    <property type="component" value="Unassembled WGS sequence"/>
</dbReference>
<protein>
    <submittedName>
        <fullName evidence="1">Uncharacterized protein</fullName>
    </submittedName>
</protein>
<name>A0A0G1UNE9_9BACT</name>
<proteinExistence type="predicted"/>
<dbReference type="AlphaFoldDB" id="A0A0G1UNE9"/>
<organism evidence="1 2">
    <name type="scientific">Candidatus Amesbacteria bacterium GW2011_GWB1_48_13</name>
    <dbReference type="NCBI Taxonomy" id="1618362"/>
    <lineage>
        <taxon>Bacteria</taxon>
        <taxon>Candidatus Amesiibacteriota</taxon>
    </lineage>
</organism>